<evidence type="ECO:0000256" key="1">
    <source>
        <dbReference type="SAM" id="MobiDB-lite"/>
    </source>
</evidence>
<evidence type="ECO:0000313" key="2">
    <source>
        <dbReference type="EMBL" id="TKY90022.1"/>
    </source>
</evidence>
<dbReference type="EMBL" id="SRRM01000002">
    <property type="protein sequence ID" value="TKY90022.1"/>
    <property type="molecule type" value="Genomic_DNA"/>
</dbReference>
<dbReference type="GeneID" id="40722915"/>
<dbReference type="AlphaFoldDB" id="A0A4U7L3P3"/>
<organism evidence="2 3">
    <name type="scientific">Sporisorium graminicola</name>
    <dbReference type="NCBI Taxonomy" id="280036"/>
    <lineage>
        <taxon>Eukaryota</taxon>
        <taxon>Fungi</taxon>
        <taxon>Dikarya</taxon>
        <taxon>Basidiomycota</taxon>
        <taxon>Ustilaginomycotina</taxon>
        <taxon>Ustilaginomycetes</taxon>
        <taxon>Ustilaginales</taxon>
        <taxon>Ustilaginaceae</taxon>
        <taxon>Sporisorium</taxon>
    </lineage>
</organism>
<feature type="compositionally biased region" description="Basic and acidic residues" evidence="1">
    <location>
        <begin position="238"/>
        <end position="255"/>
    </location>
</feature>
<accession>A0A4U7L3P3</accession>
<dbReference type="Proteomes" id="UP000306050">
    <property type="component" value="Chromosome SGRAM_1"/>
</dbReference>
<keyword evidence="3" id="KW-1185">Reference proteome</keyword>
<reference evidence="2 3" key="1">
    <citation type="submission" date="2019-05" db="EMBL/GenBank/DDBJ databases">
        <title>Sporisorium graminicola CBS 10092 draft sequencing and annotation.</title>
        <authorList>
            <person name="Solano-Gonzalez S."/>
            <person name="Caddick M.X."/>
            <person name="Darby A."/>
        </authorList>
    </citation>
    <scope>NUCLEOTIDE SEQUENCE [LARGE SCALE GENOMIC DNA]</scope>
    <source>
        <strain evidence="2 3">CBS 10092</strain>
    </source>
</reference>
<sequence>MLAAEPPFSLDAPSSDVTEELLTTAHLSTLASLLDEPVSNRLQIFCYFLASDESRTDALLSSSIPQPLVLLCLVLRYLILKEQKRLGESSRRFNWSLKQVHAAIASGFKAYTIHETLKADSTLTQLPAELSYPDSLSVEPTTRDIHLQSSLQLTLHSAYQLAQSLLLCPEPFSAPPSALVLGSLFHTIALTTDETTLESVAAASSPVEKEMLDWVLYDTQQSLAIDVEALRKAKRERKKEEKKLQTAAAEAEKKRAATARQNTARSGFGLLQLDDHNDDDDDDEDEEEEASAEE</sequence>
<protein>
    <submittedName>
        <fullName evidence="2">Uncharacterized protein</fullName>
    </submittedName>
</protein>
<feature type="compositionally biased region" description="Acidic residues" evidence="1">
    <location>
        <begin position="276"/>
        <end position="294"/>
    </location>
</feature>
<dbReference type="RefSeq" id="XP_029742007.1">
    <property type="nucleotide sequence ID" value="XM_029880621.1"/>
</dbReference>
<dbReference type="OrthoDB" id="2552690at2759"/>
<evidence type="ECO:0000313" key="3">
    <source>
        <dbReference type="Proteomes" id="UP000306050"/>
    </source>
</evidence>
<feature type="region of interest" description="Disordered" evidence="1">
    <location>
        <begin position="237"/>
        <end position="294"/>
    </location>
</feature>
<comment type="caution">
    <text evidence="2">The sequence shown here is derived from an EMBL/GenBank/DDBJ whole genome shotgun (WGS) entry which is preliminary data.</text>
</comment>
<proteinExistence type="predicted"/>
<dbReference type="KEGG" id="sgra:EX895_000020"/>
<gene>
    <name evidence="2" type="ORF">EX895_000020</name>
</gene>
<name>A0A4U7L3P3_9BASI</name>